<evidence type="ECO:0000259" key="1">
    <source>
        <dbReference type="PROSITE" id="PS50042"/>
    </source>
</evidence>
<dbReference type="Proteomes" id="UP001500021">
    <property type="component" value="Unassembled WGS sequence"/>
</dbReference>
<gene>
    <name evidence="2" type="ORF">GCM10009111_07970</name>
</gene>
<sequence>MSSAYQHLLTTLNQYYALSDKAWQAYLACCSIKEIAKGEILYSLGERLKSFMFIHQGLMRAYVIDDDGHEYNKNFFAEGRFPGCMSALLNGEPTTIAIEAMEHCQVVEINYQQFRAALFNDSDLMAFHIHYLEKHWLLEKEPKEISYLQYEAKARYLKFLADYHTLLPRLPQYHIASYLGITATQLSRIKKSLSTASLT</sequence>
<dbReference type="CDD" id="cd00038">
    <property type="entry name" value="CAP_ED"/>
    <property type="match status" value="1"/>
</dbReference>
<keyword evidence="3" id="KW-1185">Reference proteome</keyword>
<dbReference type="InterPro" id="IPR014710">
    <property type="entry name" value="RmlC-like_jellyroll"/>
</dbReference>
<evidence type="ECO:0000313" key="2">
    <source>
        <dbReference type="EMBL" id="GAA0813113.1"/>
    </source>
</evidence>
<organism evidence="2 3">
    <name type="scientific">Colwellia asteriadis</name>
    <dbReference type="NCBI Taxonomy" id="517723"/>
    <lineage>
        <taxon>Bacteria</taxon>
        <taxon>Pseudomonadati</taxon>
        <taxon>Pseudomonadota</taxon>
        <taxon>Gammaproteobacteria</taxon>
        <taxon>Alteromonadales</taxon>
        <taxon>Colwelliaceae</taxon>
        <taxon>Colwellia</taxon>
    </lineage>
</organism>
<proteinExistence type="predicted"/>
<dbReference type="InterPro" id="IPR018490">
    <property type="entry name" value="cNMP-bd_dom_sf"/>
</dbReference>
<name>A0ABP3WE81_9GAMM</name>
<dbReference type="PROSITE" id="PS50042">
    <property type="entry name" value="CNMP_BINDING_3"/>
    <property type="match status" value="1"/>
</dbReference>
<dbReference type="RefSeq" id="WP_343815238.1">
    <property type="nucleotide sequence ID" value="NZ_BAAAFA010000002.1"/>
</dbReference>
<dbReference type="Pfam" id="PF00027">
    <property type="entry name" value="cNMP_binding"/>
    <property type="match status" value="1"/>
</dbReference>
<evidence type="ECO:0000313" key="3">
    <source>
        <dbReference type="Proteomes" id="UP001500021"/>
    </source>
</evidence>
<accession>A0ABP3WE81</accession>
<feature type="domain" description="Cyclic nucleotide-binding" evidence="1">
    <location>
        <begin position="33"/>
        <end position="135"/>
    </location>
</feature>
<dbReference type="Gene3D" id="2.60.120.10">
    <property type="entry name" value="Jelly Rolls"/>
    <property type="match status" value="1"/>
</dbReference>
<dbReference type="SUPFAM" id="SSF51206">
    <property type="entry name" value="cAMP-binding domain-like"/>
    <property type="match status" value="1"/>
</dbReference>
<comment type="caution">
    <text evidence="2">The sequence shown here is derived from an EMBL/GenBank/DDBJ whole genome shotgun (WGS) entry which is preliminary data.</text>
</comment>
<protein>
    <submittedName>
        <fullName evidence="2">Crp/Fnr family transcriptional regulator</fullName>
    </submittedName>
</protein>
<reference evidence="3" key="1">
    <citation type="journal article" date="2019" name="Int. J. Syst. Evol. Microbiol.">
        <title>The Global Catalogue of Microorganisms (GCM) 10K type strain sequencing project: providing services to taxonomists for standard genome sequencing and annotation.</title>
        <authorList>
            <consortium name="The Broad Institute Genomics Platform"/>
            <consortium name="The Broad Institute Genome Sequencing Center for Infectious Disease"/>
            <person name="Wu L."/>
            <person name="Ma J."/>
        </authorList>
    </citation>
    <scope>NUCLEOTIDE SEQUENCE [LARGE SCALE GENOMIC DNA]</scope>
    <source>
        <strain evidence="3">JCM 15608</strain>
    </source>
</reference>
<dbReference type="InterPro" id="IPR000595">
    <property type="entry name" value="cNMP-bd_dom"/>
</dbReference>
<dbReference type="EMBL" id="BAAAFA010000002">
    <property type="protein sequence ID" value="GAA0813113.1"/>
    <property type="molecule type" value="Genomic_DNA"/>
</dbReference>